<dbReference type="EMBL" id="FNFO01000001">
    <property type="protein sequence ID" value="SDJ99052.1"/>
    <property type="molecule type" value="Genomic_DNA"/>
</dbReference>
<keyword evidence="1" id="KW-0812">Transmembrane</keyword>
<keyword evidence="1" id="KW-1133">Transmembrane helix</keyword>
<dbReference type="STRING" id="1075417.SAMN05421823_101598"/>
<gene>
    <name evidence="2" type="ORF">SAMN05421823_101598</name>
</gene>
<dbReference type="Pfam" id="PF13858">
    <property type="entry name" value="DUF4199"/>
    <property type="match status" value="1"/>
</dbReference>
<sequence>MKKYRTELKWAFLFAGVALLWMVLERLAGLHDRYIAQHAIYTNFFAIPAIALYVLALLDKRRNDYGGVMTYKQGLVSGLVLTLFIALLSPLTQWITSTVITPQYFPNVIAYAVATGEMEPAEAEAYFSLGNYVLQSVIGALLMGAFTSAIVAFFVKRAAPLAAHPS</sequence>
<keyword evidence="1" id="KW-0472">Membrane</keyword>
<evidence type="ECO:0000313" key="3">
    <source>
        <dbReference type="Proteomes" id="UP000198510"/>
    </source>
</evidence>
<dbReference type="RefSeq" id="WP_089678755.1">
    <property type="nucleotide sequence ID" value="NZ_FNFO01000001.1"/>
</dbReference>
<organism evidence="2 3">
    <name type="scientific">Catalinimonas alkaloidigena</name>
    <dbReference type="NCBI Taxonomy" id="1075417"/>
    <lineage>
        <taxon>Bacteria</taxon>
        <taxon>Pseudomonadati</taxon>
        <taxon>Bacteroidota</taxon>
        <taxon>Cytophagia</taxon>
        <taxon>Cytophagales</taxon>
        <taxon>Catalimonadaceae</taxon>
        <taxon>Catalinimonas</taxon>
    </lineage>
</organism>
<name>A0A1G8Y8B6_9BACT</name>
<dbReference type="Proteomes" id="UP000198510">
    <property type="component" value="Unassembled WGS sequence"/>
</dbReference>
<protein>
    <recommendedName>
        <fullName evidence="4">DUF4199 domain-containing protein</fullName>
    </recommendedName>
</protein>
<proteinExistence type="predicted"/>
<keyword evidence="3" id="KW-1185">Reference proteome</keyword>
<evidence type="ECO:0000256" key="1">
    <source>
        <dbReference type="SAM" id="Phobius"/>
    </source>
</evidence>
<feature type="transmembrane region" description="Helical" evidence="1">
    <location>
        <begin position="70"/>
        <end position="88"/>
    </location>
</feature>
<dbReference type="OrthoDB" id="5766000at2"/>
<reference evidence="2 3" key="1">
    <citation type="submission" date="2016-10" db="EMBL/GenBank/DDBJ databases">
        <authorList>
            <person name="de Groot N.N."/>
        </authorList>
    </citation>
    <scope>NUCLEOTIDE SEQUENCE [LARGE SCALE GENOMIC DNA]</scope>
    <source>
        <strain evidence="2 3">DSM 25186</strain>
    </source>
</reference>
<dbReference type="InterPro" id="IPR025250">
    <property type="entry name" value="DUF4199"/>
</dbReference>
<evidence type="ECO:0000313" key="2">
    <source>
        <dbReference type="EMBL" id="SDJ99052.1"/>
    </source>
</evidence>
<evidence type="ECO:0008006" key="4">
    <source>
        <dbReference type="Google" id="ProtNLM"/>
    </source>
</evidence>
<feature type="transmembrane region" description="Helical" evidence="1">
    <location>
        <begin position="38"/>
        <end position="58"/>
    </location>
</feature>
<accession>A0A1G8Y8B6</accession>
<dbReference type="AlphaFoldDB" id="A0A1G8Y8B6"/>
<feature type="transmembrane region" description="Helical" evidence="1">
    <location>
        <begin position="132"/>
        <end position="155"/>
    </location>
</feature>